<evidence type="ECO:0000313" key="2">
    <source>
        <dbReference type="EMBL" id="KAH7948326.1"/>
    </source>
</evidence>
<dbReference type="AlphaFoldDB" id="A0A9D4PQE4"/>
<feature type="signal peptide" evidence="1">
    <location>
        <begin position="1"/>
        <end position="18"/>
    </location>
</feature>
<organism evidence="2 3">
    <name type="scientific">Rhipicephalus sanguineus</name>
    <name type="common">Brown dog tick</name>
    <name type="synonym">Ixodes sanguineus</name>
    <dbReference type="NCBI Taxonomy" id="34632"/>
    <lineage>
        <taxon>Eukaryota</taxon>
        <taxon>Metazoa</taxon>
        <taxon>Ecdysozoa</taxon>
        <taxon>Arthropoda</taxon>
        <taxon>Chelicerata</taxon>
        <taxon>Arachnida</taxon>
        <taxon>Acari</taxon>
        <taxon>Parasitiformes</taxon>
        <taxon>Ixodida</taxon>
        <taxon>Ixodoidea</taxon>
        <taxon>Ixodidae</taxon>
        <taxon>Rhipicephalinae</taxon>
        <taxon>Rhipicephalus</taxon>
        <taxon>Rhipicephalus</taxon>
    </lineage>
</organism>
<dbReference type="Proteomes" id="UP000821837">
    <property type="component" value="Chromosome 6"/>
</dbReference>
<dbReference type="EMBL" id="JABSTV010001252">
    <property type="protein sequence ID" value="KAH7948326.1"/>
    <property type="molecule type" value="Genomic_DNA"/>
</dbReference>
<comment type="caution">
    <text evidence="2">The sequence shown here is derived from an EMBL/GenBank/DDBJ whole genome shotgun (WGS) entry which is preliminary data.</text>
</comment>
<feature type="chain" id="PRO_5039697933" evidence="1">
    <location>
        <begin position="19"/>
        <end position="99"/>
    </location>
</feature>
<keyword evidence="1" id="KW-0732">Signal</keyword>
<reference evidence="2" key="2">
    <citation type="submission" date="2021-09" db="EMBL/GenBank/DDBJ databases">
        <authorList>
            <person name="Jia N."/>
            <person name="Wang J."/>
            <person name="Shi W."/>
            <person name="Du L."/>
            <person name="Sun Y."/>
            <person name="Zhan W."/>
            <person name="Jiang J."/>
            <person name="Wang Q."/>
            <person name="Zhang B."/>
            <person name="Ji P."/>
            <person name="Sakyi L.B."/>
            <person name="Cui X."/>
            <person name="Yuan T."/>
            <person name="Jiang B."/>
            <person name="Yang W."/>
            <person name="Lam T.T.-Y."/>
            <person name="Chang Q."/>
            <person name="Ding S."/>
            <person name="Wang X."/>
            <person name="Zhu J."/>
            <person name="Ruan X."/>
            <person name="Zhao L."/>
            <person name="Wei J."/>
            <person name="Que T."/>
            <person name="Du C."/>
            <person name="Cheng J."/>
            <person name="Dai P."/>
            <person name="Han X."/>
            <person name="Huang E."/>
            <person name="Gao Y."/>
            <person name="Liu J."/>
            <person name="Shao H."/>
            <person name="Ye R."/>
            <person name="Li L."/>
            <person name="Wei W."/>
            <person name="Wang X."/>
            <person name="Wang C."/>
            <person name="Huo Q."/>
            <person name="Li W."/>
            <person name="Guo W."/>
            <person name="Chen H."/>
            <person name="Chen S."/>
            <person name="Zhou L."/>
            <person name="Zhou L."/>
            <person name="Ni X."/>
            <person name="Tian J."/>
            <person name="Zhou Y."/>
            <person name="Sheng Y."/>
            <person name="Liu T."/>
            <person name="Pan Y."/>
            <person name="Xia L."/>
            <person name="Li J."/>
            <person name="Zhao F."/>
            <person name="Cao W."/>
        </authorList>
    </citation>
    <scope>NUCLEOTIDE SEQUENCE</scope>
    <source>
        <strain evidence="2">Rsan-2018</strain>
        <tissue evidence="2">Larvae</tissue>
    </source>
</reference>
<protein>
    <submittedName>
        <fullName evidence="2">Uncharacterized protein</fullName>
    </submittedName>
</protein>
<gene>
    <name evidence="2" type="ORF">HPB52_020576</name>
</gene>
<evidence type="ECO:0000313" key="3">
    <source>
        <dbReference type="Proteomes" id="UP000821837"/>
    </source>
</evidence>
<name>A0A9D4PQE4_RHISA</name>
<keyword evidence="3" id="KW-1185">Reference proteome</keyword>
<reference evidence="2" key="1">
    <citation type="journal article" date="2020" name="Cell">
        <title>Large-Scale Comparative Analyses of Tick Genomes Elucidate Their Genetic Diversity and Vector Capacities.</title>
        <authorList>
            <consortium name="Tick Genome and Microbiome Consortium (TIGMIC)"/>
            <person name="Jia N."/>
            <person name="Wang J."/>
            <person name="Shi W."/>
            <person name="Du L."/>
            <person name="Sun Y."/>
            <person name="Zhan W."/>
            <person name="Jiang J.F."/>
            <person name="Wang Q."/>
            <person name="Zhang B."/>
            <person name="Ji P."/>
            <person name="Bell-Sakyi L."/>
            <person name="Cui X.M."/>
            <person name="Yuan T.T."/>
            <person name="Jiang B.G."/>
            <person name="Yang W.F."/>
            <person name="Lam T.T."/>
            <person name="Chang Q.C."/>
            <person name="Ding S.J."/>
            <person name="Wang X.J."/>
            <person name="Zhu J.G."/>
            <person name="Ruan X.D."/>
            <person name="Zhao L."/>
            <person name="Wei J.T."/>
            <person name="Ye R.Z."/>
            <person name="Que T.C."/>
            <person name="Du C.H."/>
            <person name="Zhou Y.H."/>
            <person name="Cheng J.X."/>
            <person name="Dai P.F."/>
            <person name="Guo W.B."/>
            <person name="Han X.H."/>
            <person name="Huang E.J."/>
            <person name="Li L.F."/>
            <person name="Wei W."/>
            <person name="Gao Y.C."/>
            <person name="Liu J.Z."/>
            <person name="Shao H.Z."/>
            <person name="Wang X."/>
            <person name="Wang C.C."/>
            <person name="Yang T.C."/>
            <person name="Huo Q.B."/>
            <person name="Li W."/>
            <person name="Chen H.Y."/>
            <person name="Chen S.E."/>
            <person name="Zhou L.G."/>
            <person name="Ni X.B."/>
            <person name="Tian J.H."/>
            <person name="Sheng Y."/>
            <person name="Liu T."/>
            <person name="Pan Y.S."/>
            <person name="Xia L.Y."/>
            <person name="Li J."/>
            <person name="Zhao F."/>
            <person name="Cao W.C."/>
        </authorList>
    </citation>
    <scope>NUCLEOTIDE SEQUENCE</scope>
    <source>
        <strain evidence="2">Rsan-2018</strain>
    </source>
</reference>
<sequence length="99" mass="10398">MFVVSLIALVLASGPLSAAPVPETNEEAPKIPVFAARSPTDVNIRIPEAFNMKLLAGRGGTDLNIDIPAILNLRLDRSRGRSGGMLLDLFGASNKAQSA</sequence>
<proteinExistence type="predicted"/>
<accession>A0A9D4PQE4</accession>
<evidence type="ECO:0000256" key="1">
    <source>
        <dbReference type="SAM" id="SignalP"/>
    </source>
</evidence>